<gene>
    <name evidence="3" type="primary">fprA</name>
    <name evidence="3" type="ORF">HMPREF9144_0067</name>
</gene>
<protein>
    <submittedName>
        <fullName evidence="3">Flavodoxin</fullName>
    </submittedName>
</protein>
<accession>F9DEH7</accession>
<dbReference type="InterPro" id="IPR036866">
    <property type="entry name" value="RibonucZ/Hydroxyglut_hydro"/>
</dbReference>
<proteinExistence type="inferred from homology"/>
<dbReference type="PANTHER" id="PTHR43717">
    <property type="entry name" value="ANAEROBIC NITRIC OXIDE REDUCTASE FLAVORUBREDOXIN"/>
    <property type="match status" value="1"/>
</dbReference>
<dbReference type="HOGENOM" id="CLU_017490_1_0_10"/>
<dbReference type="SUPFAM" id="SSF52218">
    <property type="entry name" value="Flavoproteins"/>
    <property type="match status" value="1"/>
</dbReference>
<sequence>MRRPFNKRVVLYFIASAKLLIFFLKYDELVVHLQSNKQTDSMIEITNKLYYVGVNDRNKQLFEGLWPLPNGVSYNSYLIDDEKVVLIDTVEVDFFVQFLENIREVIGDRKIDYLVIHHMEPDHSSGLALLKQYYPDIKVIGNKKTFDLLSGFYGIKENTIEVKNGETMELGKHSLQFFMTPMVHWPETMMTLYKGESSALFSGDGFGCFGALNGGIIDKNINTEPYWLEMVRYYSNIVGKYGTPVQNALKKLAGVKFDYICSTHGPVWHDNVEKVVALYDKMSKYETEPGLVICYGTMYGNTERVAEQIARSASSEGVKNIVMYNISKTPHSYILRDIFRYKGLIVGAPTYNNGLYHEMEVLLSEIANHDIKNHYIGWFGSYGWASRAVTAIGEWNETRGHFEKVGEPVEMRQALTEETKAECWRLGKEMAAKLLADKA</sequence>
<dbReference type="GO" id="GO:0009055">
    <property type="term" value="F:electron transfer activity"/>
    <property type="evidence" value="ECO:0007669"/>
    <property type="project" value="InterPro"/>
</dbReference>
<comment type="caution">
    <text evidence="3">The sequence shown here is derived from an EMBL/GenBank/DDBJ whole genome shotgun (WGS) entry which is preliminary data.</text>
</comment>
<organism evidence="3 4">
    <name type="scientific">Prevotella pallens ATCC 700821</name>
    <dbReference type="NCBI Taxonomy" id="997353"/>
    <lineage>
        <taxon>Bacteria</taxon>
        <taxon>Pseudomonadati</taxon>
        <taxon>Bacteroidota</taxon>
        <taxon>Bacteroidia</taxon>
        <taxon>Bacteroidales</taxon>
        <taxon>Prevotellaceae</taxon>
        <taxon>Prevotella</taxon>
    </lineage>
</organism>
<dbReference type="PIRSF" id="PIRSF005243">
    <property type="entry name" value="ROO"/>
    <property type="match status" value="1"/>
</dbReference>
<dbReference type="InterPro" id="IPR029039">
    <property type="entry name" value="Flavoprotein-like_sf"/>
</dbReference>
<evidence type="ECO:0000313" key="4">
    <source>
        <dbReference type="Proteomes" id="UP000004123"/>
    </source>
</evidence>
<name>F9DEH7_9BACT</name>
<dbReference type="EMBL" id="AFPY01000001">
    <property type="protein sequence ID" value="EGQ23296.1"/>
    <property type="molecule type" value="Genomic_DNA"/>
</dbReference>
<evidence type="ECO:0000259" key="2">
    <source>
        <dbReference type="PROSITE" id="PS50902"/>
    </source>
</evidence>
<dbReference type="STRING" id="997353.HMPREF9144_0067"/>
<evidence type="ECO:0000256" key="1">
    <source>
        <dbReference type="ARBA" id="ARBA00007121"/>
    </source>
</evidence>
<dbReference type="GO" id="GO:0016491">
    <property type="term" value="F:oxidoreductase activity"/>
    <property type="evidence" value="ECO:0007669"/>
    <property type="project" value="InterPro"/>
</dbReference>
<dbReference type="InterPro" id="IPR008254">
    <property type="entry name" value="Flavodoxin/NO_synth"/>
</dbReference>
<dbReference type="Gene3D" id="3.60.15.10">
    <property type="entry name" value="Ribonuclease Z/Hydroxyacylglutathione hydrolase-like"/>
    <property type="match status" value="1"/>
</dbReference>
<dbReference type="AlphaFoldDB" id="F9DEH7"/>
<dbReference type="GO" id="GO:0046872">
    <property type="term" value="F:metal ion binding"/>
    <property type="evidence" value="ECO:0007669"/>
    <property type="project" value="InterPro"/>
</dbReference>
<dbReference type="Pfam" id="PF19583">
    <property type="entry name" value="ODP"/>
    <property type="match status" value="1"/>
</dbReference>
<dbReference type="GO" id="GO:0010181">
    <property type="term" value="F:FMN binding"/>
    <property type="evidence" value="ECO:0007669"/>
    <property type="project" value="InterPro"/>
</dbReference>
<dbReference type="SUPFAM" id="SSF56281">
    <property type="entry name" value="Metallo-hydrolase/oxidoreductase"/>
    <property type="match status" value="1"/>
</dbReference>
<dbReference type="Gene3D" id="3.40.50.360">
    <property type="match status" value="1"/>
</dbReference>
<dbReference type="Proteomes" id="UP000004123">
    <property type="component" value="Unassembled WGS sequence"/>
</dbReference>
<evidence type="ECO:0000313" key="3">
    <source>
        <dbReference type="EMBL" id="EGQ23296.1"/>
    </source>
</evidence>
<dbReference type="InterPro" id="IPR001279">
    <property type="entry name" value="Metallo-B-lactamas"/>
</dbReference>
<reference evidence="3 4" key="1">
    <citation type="submission" date="2011-04" db="EMBL/GenBank/DDBJ databases">
        <authorList>
            <person name="Muzny D."/>
            <person name="Qin X."/>
            <person name="Deng J."/>
            <person name="Jiang H."/>
            <person name="Liu Y."/>
            <person name="Qu J."/>
            <person name="Song X.-Z."/>
            <person name="Zhang L."/>
            <person name="Thornton R."/>
            <person name="Coyle M."/>
            <person name="Francisco L."/>
            <person name="Jackson L."/>
            <person name="Javaid M."/>
            <person name="Korchina V."/>
            <person name="Kovar C."/>
            <person name="Mata R."/>
            <person name="Mathew T."/>
            <person name="Ngo R."/>
            <person name="Nguyen L."/>
            <person name="Nguyen N."/>
            <person name="Okwuonu G."/>
            <person name="Ongeri F."/>
            <person name="Pham C."/>
            <person name="Simmons D."/>
            <person name="Wilczek-Boney K."/>
            <person name="Hale W."/>
            <person name="Jakkamsetti A."/>
            <person name="Pham P."/>
            <person name="Ruth R."/>
            <person name="San Lucas F."/>
            <person name="Warren J."/>
            <person name="Zhang J."/>
            <person name="Zhao Z."/>
            <person name="Zhou C."/>
            <person name="Zhu D."/>
            <person name="Lee S."/>
            <person name="Bess C."/>
            <person name="Blankenburg K."/>
            <person name="Forbes L."/>
            <person name="Fu Q."/>
            <person name="Gubbala S."/>
            <person name="Hirani K."/>
            <person name="Jayaseelan J.C."/>
            <person name="Lara F."/>
            <person name="Munidasa M."/>
            <person name="Palculict T."/>
            <person name="Patil S."/>
            <person name="Pu L.-L."/>
            <person name="Saada N."/>
            <person name="Tang L."/>
            <person name="Weissenberger G."/>
            <person name="Zhu Y."/>
            <person name="Hemphill L."/>
            <person name="Shang Y."/>
            <person name="Youmans B."/>
            <person name="Ayvaz T."/>
            <person name="Ross M."/>
            <person name="Santibanez J."/>
            <person name="Aqrawi P."/>
            <person name="Gross S."/>
            <person name="Joshi V."/>
            <person name="Fowler G."/>
            <person name="Nazareth L."/>
            <person name="Reid J."/>
            <person name="Worley K."/>
            <person name="Petrosino J."/>
            <person name="Highlander S."/>
            <person name="Gibbs R."/>
        </authorList>
    </citation>
    <scope>NUCLEOTIDE SEQUENCE [LARGE SCALE GENOMIC DNA]</scope>
    <source>
        <strain evidence="3 4">ATCC 700821</strain>
    </source>
</reference>
<dbReference type="PANTHER" id="PTHR43717:SF1">
    <property type="entry name" value="ANAEROBIC NITRIC OXIDE REDUCTASE FLAVORUBREDOXIN"/>
    <property type="match status" value="1"/>
</dbReference>
<dbReference type="Pfam" id="PF00258">
    <property type="entry name" value="Flavodoxin_1"/>
    <property type="match status" value="1"/>
</dbReference>
<dbReference type="eggNOG" id="COG0426">
    <property type="taxonomic scope" value="Bacteria"/>
</dbReference>
<feature type="domain" description="Flavodoxin-like" evidence="2">
    <location>
        <begin position="291"/>
        <end position="431"/>
    </location>
</feature>
<dbReference type="PROSITE" id="PS50902">
    <property type="entry name" value="FLAVODOXIN_LIKE"/>
    <property type="match status" value="1"/>
</dbReference>
<dbReference type="InterPro" id="IPR045761">
    <property type="entry name" value="ODP_dom"/>
</dbReference>
<dbReference type="CDD" id="cd07709">
    <property type="entry name" value="flavodiiron_proteins_MBL-fold"/>
    <property type="match status" value="1"/>
</dbReference>
<comment type="similarity">
    <text evidence="1">In the N-terminal section; belongs to the zinc metallo-hydrolase group 3 family.</text>
</comment>
<dbReference type="SMART" id="SM00849">
    <property type="entry name" value="Lactamase_B"/>
    <property type="match status" value="1"/>
</dbReference>
<dbReference type="InterPro" id="IPR016440">
    <property type="entry name" value="Rubredoxin-O_OxRdtase"/>
</dbReference>